<keyword evidence="1" id="KW-0472">Membrane</keyword>
<feature type="transmembrane region" description="Helical" evidence="1">
    <location>
        <begin position="47"/>
        <end position="68"/>
    </location>
</feature>
<dbReference type="EMBL" id="CP036265">
    <property type="protein sequence ID" value="QDT15770.1"/>
    <property type="molecule type" value="Genomic_DNA"/>
</dbReference>
<evidence type="ECO:0000313" key="2">
    <source>
        <dbReference type="EMBL" id="QDT15770.1"/>
    </source>
</evidence>
<accession>A0A517P8S0</accession>
<gene>
    <name evidence="2" type="ORF">CA12_18640</name>
</gene>
<keyword evidence="3" id="KW-1185">Reference proteome</keyword>
<evidence type="ECO:0000313" key="3">
    <source>
        <dbReference type="Proteomes" id="UP000318741"/>
    </source>
</evidence>
<dbReference type="KEGG" id="acaf:CA12_18640"/>
<reference evidence="2 3" key="1">
    <citation type="submission" date="2019-02" db="EMBL/GenBank/DDBJ databases">
        <title>Deep-cultivation of Planctomycetes and their phenomic and genomic characterization uncovers novel biology.</title>
        <authorList>
            <person name="Wiegand S."/>
            <person name="Jogler M."/>
            <person name="Boedeker C."/>
            <person name="Pinto D."/>
            <person name="Vollmers J."/>
            <person name="Rivas-Marin E."/>
            <person name="Kohn T."/>
            <person name="Peeters S.H."/>
            <person name="Heuer A."/>
            <person name="Rast P."/>
            <person name="Oberbeckmann S."/>
            <person name="Bunk B."/>
            <person name="Jeske O."/>
            <person name="Meyerdierks A."/>
            <person name="Storesund J.E."/>
            <person name="Kallscheuer N."/>
            <person name="Luecker S."/>
            <person name="Lage O.M."/>
            <person name="Pohl T."/>
            <person name="Merkel B.J."/>
            <person name="Hornburger P."/>
            <person name="Mueller R.-W."/>
            <person name="Bruemmer F."/>
            <person name="Labrenz M."/>
            <person name="Spormann A.M."/>
            <person name="Op den Camp H."/>
            <person name="Overmann J."/>
            <person name="Amann R."/>
            <person name="Jetten M.S.M."/>
            <person name="Mascher T."/>
            <person name="Medema M.H."/>
            <person name="Devos D.P."/>
            <person name="Kaster A.-K."/>
            <person name="Ovreas L."/>
            <person name="Rohde M."/>
            <person name="Galperin M.Y."/>
            <person name="Jogler C."/>
        </authorList>
    </citation>
    <scope>NUCLEOTIDE SEQUENCE [LARGE SCALE GENOMIC DNA]</scope>
    <source>
        <strain evidence="2 3">CA12</strain>
    </source>
</reference>
<name>A0A517P8S0_9PLAN</name>
<dbReference type="AlphaFoldDB" id="A0A517P8S0"/>
<dbReference type="RefSeq" id="WP_145358674.1">
    <property type="nucleotide sequence ID" value="NZ_CP036265.1"/>
</dbReference>
<sequence>MIDLVHGPAVQLLLHNIAPAFLYAAIWSMCCAMAVRRCGIGTPGARPLAAGTGLLAVTHVLRTVWPWIVILCQPDERAEVFQQPWYHLVQLASYLTAFLAPPLIAWGLWLTWRGYDRAGAEATP</sequence>
<proteinExistence type="predicted"/>
<keyword evidence="1" id="KW-0812">Transmembrane</keyword>
<keyword evidence="1" id="KW-1133">Transmembrane helix</keyword>
<dbReference type="Proteomes" id="UP000318741">
    <property type="component" value="Chromosome"/>
</dbReference>
<protein>
    <submittedName>
        <fullName evidence="2">Uncharacterized protein</fullName>
    </submittedName>
</protein>
<organism evidence="2 3">
    <name type="scientific">Alienimonas californiensis</name>
    <dbReference type="NCBI Taxonomy" id="2527989"/>
    <lineage>
        <taxon>Bacteria</taxon>
        <taxon>Pseudomonadati</taxon>
        <taxon>Planctomycetota</taxon>
        <taxon>Planctomycetia</taxon>
        <taxon>Planctomycetales</taxon>
        <taxon>Planctomycetaceae</taxon>
        <taxon>Alienimonas</taxon>
    </lineage>
</organism>
<feature type="transmembrane region" description="Helical" evidence="1">
    <location>
        <begin position="12"/>
        <end position="35"/>
    </location>
</feature>
<evidence type="ECO:0000256" key="1">
    <source>
        <dbReference type="SAM" id="Phobius"/>
    </source>
</evidence>
<feature type="transmembrane region" description="Helical" evidence="1">
    <location>
        <begin position="88"/>
        <end position="109"/>
    </location>
</feature>